<dbReference type="PROSITE" id="PS51257">
    <property type="entry name" value="PROKAR_LIPOPROTEIN"/>
    <property type="match status" value="1"/>
</dbReference>
<dbReference type="EMBL" id="JAGSNF010000006">
    <property type="protein sequence ID" value="MBR7742817.1"/>
    <property type="molecule type" value="Genomic_DNA"/>
</dbReference>
<feature type="chain" id="PRO_5037298802" evidence="1">
    <location>
        <begin position="27"/>
        <end position="149"/>
    </location>
</feature>
<proteinExistence type="predicted"/>
<protein>
    <submittedName>
        <fullName evidence="2">DUF3515 family protein</fullName>
    </submittedName>
</protein>
<keyword evidence="1" id="KW-0732">Signal</keyword>
<keyword evidence="3" id="KW-1185">Reference proteome</keyword>
<comment type="caution">
    <text evidence="2">The sequence shown here is derived from an EMBL/GenBank/DDBJ whole genome shotgun (WGS) entry which is preliminary data.</text>
</comment>
<feature type="signal peptide" evidence="1">
    <location>
        <begin position="1"/>
        <end position="26"/>
    </location>
</feature>
<evidence type="ECO:0000313" key="2">
    <source>
        <dbReference type="EMBL" id="MBR7742817.1"/>
    </source>
</evidence>
<sequence length="149" mass="14786">MTRARALGAAAATSAGAVLLSGCSGAVEVSVPGGADVDACADPAWPRTVSGLEPRETSAGSPAVAAWGDPAVVARCGVAAIPPTEVECIEVDGAGWVPEALSDGTRFVSFGRDPAVEVLVPSEYDPAPLLLPGFTAVADALPSNGLDCR</sequence>
<name>A0A941D985_9MICO</name>
<evidence type="ECO:0000256" key="1">
    <source>
        <dbReference type="SAM" id="SignalP"/>
    </source>
</evidence>
<dbReference type="InterPro" id="IPR021903">
    <property type="entry name" value="DUF3515"/>
</dbReference>
<evidence type="ECO:0000313" key="3">
    <source>
        <dbReference type="Proteomes" id="UP000677016"/>
    </source>
</evidence>
<organism evidence="2 3">
    <name type="scientific">Phycicoccus avicenniae</name>
    <dbReference type="NCBI Taxonomy" id="2828860"/>
    <lineage>
        <taxon>Bacteria</taxon>
        <taxon>Bacillati</taxon>
        <taxon>Actinomycetota</taxon>
        <taxon>Actinomycetes</taxon>
        <taxon>Micrococcales</taxon>
        <taxon>Intrasporangiaceae</taxon>
        <taxon>Phycicoccus</taxon>
    </lineage>
</organism>
<reference evidence="2" key="1">
    <citation type="submission" date="2021-04" db="EMBL/GenBank/DDBJ databases">
        <title>Phycicoccus avicenniae sp. nov., a novel endophytic actinomycetes isolated from branch of Avicennia mariana.</title>
        <authorList>
            <person name="Tuo L."/>
        </authorList>
    </citation>
    <scope>NUCLEOTIDE SEQUENCE</scope>
    <source>
        <strain evidence="2">BSK3Z-2</strain>
    </source>
</reference>
<dbReference type="Pfam" id="PF12028">
    <property type="entry name" value="DUF3515"/>
    <property type="match status" value="1"/>
</dbReference>
<dbReference type="AlphaFoldDB" id="A0A941D985"/>
<gene>
    <name evidence="2" type="ORF">KC207_05865</name>
</gene>
<accession>A0A941D985</accession>
<dbReference type="Proteomes" id="UP000677016">
    <property type="component" value="Unassembled WGS sequence"/>
</dbReference>